<keyword evidence="3" id="KW-1185">Reference proteome</keyword>
<dbReference type="EMBL" id="JDYK01000010">
    <property type="protein sequence ID" value="EWS80927.1"/>
    <property type="molecule type" value="Genomic_DNA"/>
</dbReference>
<name>Z9JT37_9MICO</name>
<dbReference type="InterPro" id="IPR002575">
    <property type="entry name" value="Aminoglycoside_PTrfase"/>
</dbReference>
<evidence type="ECO:0000313" key="2">
    <source>
        <dbReference type="EMBL" id="EWS80927.1"/>
    </source>
</evidence>
<organism evidence="2 3">
    <name type="scientific">Brachybacterium phenoliresistens</name>
    <dbReference type="NCBI Taxonomy" id="396014"/>
    <lineage>
        <taxon>Bacteria</taxon>
        <taxon>Bacillati</taxon>
        <taxon>Actinomycetota</taxon>
        <taxon>Actinomycetes</taxon>
        <taxon>Micrococcales</taxon>
        <taxon>Dermabacteraceae</taxon>
        <taxon>Brachybacterium</taxon>
    </lineage>
</organism>
<reference evidence="2 3" key="1">
    <citation type="submission" date="2014-02" db="EMBL/GenBank/DDBJ databases">
        <title>Genome sequence of Brachybacterium phenoliresistens strain W13A50.</title>
        <authorList>
            <person name="Wang X."/>
        </authorList>
    </citation>
    <scope>NUCLEOTIDE SEQUENCE [LARGE SCALE GENOMIC DNA]</scope>
    <source>
        <strain evidence="2 3">W13A50</strain>
    </source>
</reference>
<dbReference type="HOGENOM" id="CLU_077925_0_0_11"/>
<dbReference type="eggNOG" id="COG3173">
    <property type="taxonomic scope" value="Bacteria"/>
</dbReference>
<dbReference type="STRING" id="396014.BF93_00755"/>
<evidence type="ECO:0000259" key="1">
    <source>
        <dbReference type="Pfam" id="PF01636"/>
    </source>
</evidence>
<protein>
    <submittedName>
        <fullName evidence="2">Aminoglycoside phosphotransferase</fullName>
    </submittedName>
</protein>
<dbReference type="Gene3D" id="3.90.1200.10">
    <property type="match status" value="1"/>
</dbReference>
<dbReference type="SUPFAM" id="SSF56112">
    <property type="entry name" value="Protein kinase-like (PK-like)"/>
    <property type="match status" value="1"/>
</dbReference>
<dbReference type="Gene3D" id="3.30.200.20">
    <property type="entry name" value="Phosphorylase Kinase, domain 1"/>
    <property type="match status" value="1"/>
</dbReference>
<dbReference type="AlphaFoldDB" id="Z9JT37"/>
<dbReference type="Proteomes" id="UP000023067">
    <property type="component" value="Unassembled WGS sequence"/>
</dbReference>
<accession>Z9JT37</accession>
<evidence type="ECO:0000313" key="3">
    <source>
        <dbReference type="Proteomes" id="UP000023067"/>
    </source>
</evidence>
<dbReference type="Pfam" id="PF01636">
    <property type="entry name" value="APH"/>
    <property type="match status" value="1"/>
</dbReference>
<dbReference type="OrthoDB" id="2570531at2"/>
<proteinExistence type="predicted"/>
<sequence>MRPRLRWSDLPESIRLRVQHRLGAEVSWTIPCTGGFSPSTAEIVAADTGRRLFVKAVRAEDNPDSPRMNRAEAHALAHIPSSAPVPAFVDAFTDGDWFVLVTEVGPGQTPAQPWTGDDLDHVLDALDHLQSVCTPNPVPDLPRAADALAEDFLGFSRIAEDRPPGLDPWILEHLRDLELAEERGLAAIDGETLCHLDVRADNLLIAPGGGVSVVDWAHACRGPRWLDALLFLGTVEDRHGELAVSARIDELMTHHGLPRRTGTDVLCAFLGFFVDAARRPDPESVPGLGAHRARYAEWLVPLIRLRRRTEMRA</sequence>
<feature type="domain" description="Aminoglycoside phosphotransferase" evidence="1">
    <location>
        <begin position="31"/>
        <end position="233"/>
    </location>
</feature>
<dbReference type="InterPro" id="IPR011009">
    <property type="entry name" value="Kinase-like_dom_sf"/>
</dbReference>
<keyword evidence="2" id="KW-0808">Transferase</keyword>
<gene>
    <name evidence="2" type="ORF">BF93_00755</name>
</gene>
<dbReference type="RefSeq" id="WP_038372673.1">
    <property type="nucleotide sequence ID" value="NZ_KK069995.1"/>
</dbReference>
<comment type="caution">
    <text evidence="2">The sequence shown here is derived from an EMBL/GenBank/DDBJ whole genome shotgun (WGS) entry which is preliminary data.</text>
</comment>
<dbReference type="GO" id="GO:0016740">
    <property type="term" value="F:transferase activity"/>
    <property type="evidence" value="ECO:0007669"/>
    <property type="project" value="UniProtKB-KW"/>
</dbReference>
<dbReference type="PATRIC" id="fig|396014.3.peg.2190"/>